<evidence type="ECO:0000313" key="2">
    <source>
        <dbReference type="EMBL" id="KYG64763.1"/>
    </source>
</evidence>
<evidence type="ECO:0000256" key="1">
    <source>
        <dbReference type="SAM" id="Phobius"/>
    </source>
</evidence>
<keyword evidence="1" id="KW-0472">Membrane</keyword>
<keyword evidence="1" id="KW-1133">Transmembrane helix</keyword>
<dbReference type="AlphaFoldDB" id="A0A150WM32"/>
<protein>
    <submittedName>
        <fullName evidence="2">Uncharacterized protein</fullName>
    </submittedName>
</protein>
<gene>
    <name evidence="2" type="ORF">AZI86_11190</name>
</gene>
<feature type="transmembrane region" description="Helical" evidence="1">
    <location>
        <begin position="42"/>
        <end position="73"/>
    </location>
</feature>
<evidence type="ECO:0000313" key="3">
    <source>
        <dbReference type="Proteomes" id="UP000075320"/>
    </source>
</evidence>
<organism evidence="2 3">
    <name type="scientific">Bdellovibrio bacteriovorus</name>
    <dbReference type="NCBI Taxonomy" id="959"/>
    <lineage>
        <taxon>Bacteria</taxon>
        <taxon>Pseudomonadati</taxon>
        <taxon>Bdellovibrionota</taxon>
        <taxon>Bdellovibrionia</taxon>
        <taxon>Bdellovibrionales</taxon>
        <taxon>Pseudobdellovibrionaceae</taxon>
        <taxon>Bdellovibrio</taxon>
    </lineage>
</organism>
<dbReference type="OrthoDB" id="5294147at2"/>
<accession>A0A150WM32</accession>
<dbReference type="EMBL" id="LUKE01000002">
    <property type="protein sequence ID" value="KYG64763.1"/>
    <property type="molecule type" value="Genomic_DNA"/>
</dbReference>
<comment type="caution">
    <text evidence="2">The sequence shown here is derived from an EMBL/GenBank/DDBJ whole genome shotgun (WGS) entry which is preliminary data.</text>
</comment>
<dbReference type="Proteomes" id="UP000075320">
    <property type="component" value="Unassembled WGS sequence"/>
</dbReference>
<proteinExistence type="predicted"/>
<dbReference type="RefSeq" id="WP_061835274.1">
    <property type="nucleotide sequence ID" value="NZ_LUKE01000002.1"/>
</dbReference>
<keyword evidence="1" id="KW-0812">Transmembrane</keyword>
<keyword evidence="3" id="KW-1185">Reference proteome</keyword>
<sequence>MEQQKIPIQANVSDDRRSEGYVNVVYFNPAARMKEALKKLALFWGIAIVSVALPVVHFVTVPLFFCLGIFFAYRTYKSEGRVIEGLTRCPHCENEVPIKPAELQWPLTEICQNCARVVRIERK</sequence>
<name>A0A150WM32_BDEBC</name>
<reference evidence="2 3" key="1">
    <citation type="submission" date="2016-03" db="EMBL/GenBank/DDBJ databases">
        <authorList>
            <person name="Ploux O."/>
        </authorList>
    </citation>
    <scope>NUCLEOTIDE SEQUENCE [LARGE SCALE GENOMIC DNA]</scope>
    <source>
        <strain evidence="2 3">R0</strain>
    </source>
</reference>